<evidence type="ECO:0000313" key="1">
    <source>
        <dbReference type="EMBL" id="MBI6871971.1"/>
    </source>
</evidence>
<dbReference type="NCBIfam" id="TIGR02591">
    <property type="entry name" value="cas_Csh1"/>
    <property type="match status" value="1"/>
</dbReference>
<comment type="caution">
    <text evidence="1">The sequence shown here is derived from an EMBL/GenBank/DDBJ whole genome shotgun (WGS) entry which is preliminary data.</text>
</comment>
<gene>
    <name evidence="1" type="primary">cas8b</name>
    <name evidence="1" type="ORF">I6U51_04515</name>
</gene>
<dbReference type="InterPro" id="IPR013420">
    <property type="entry name" value="CRISPR-assoc_prot_Cas8b/Csh1_C"/>
</dbReference>
<organism evidence="1 2">
    <name type="scientific">Clostridium aciditolerans</name>
    <dbReference type="NCBI Taxonomy" id="339861"/>
    <lineage>
        <taxon>Bacteria</taxon>
        <taxon>Bacillati</taxon>
        <taxon>Bacillota</taxon>
        <taxon>Clostridia</taxon>
        <taxon>Eubacteriales</taxon>
        <taxon>Clostridiaceae</taxon>
        <taxon>Clostridium</taxon>
    </lineage>
</organism>
<keyword evidence="2" id="KW-1185">Reference proteome</keyword>
<evidence type="ECO:0000313" key="2">
    <source>
        <dbReference type="Proteomes" id="UP000622687"/>
    </source>
</evidence>
<dbReference type="Proteomes" id="UP000622687">
    <property type="component" value="Unassembled WGS sequence"/>
</dbReference>
<accession>A0A934HPD2</accession>
<sequence length="582" mass="67479">MLGQALEVFKKQYEMQKDSMILGEYIPADGAYAIVDPVENGFELKEIVNIKLDKKTKKVDRTIEFFDFICRADYNSKLIDMNKPIDGKKIIQSNNYLSFIIKKESLTNGKLTNEIIDNYYKVLEDPLLKYSKPKAIELYKAVEEEIGKPDNEKIIKIKEWIKDNTFNLLEDNSGKDYLKVFFHYSDKEFEREGKRYLVPNIYNSNDFNIKVGEEIYGLPNDNMGLNAKKPYLEHKTRKVNVPYLINQDEVIYQKKFFDYLMNQVAAGKTNIYIGDNIVALKNGETPEKDFRGMYFRIKKGKEVEIHDFDIIPRYSPKLGDPFQYKNVLNADNKILKQEYDIFSTIGKMQSIINEVFFSNFLIGNYFTEAKDLSITDDSLKSNLLISRTALFNWIHKGNENNIGYILDKVSLSLIKGSIRNGYGIKAIKQFNLRASLNKYFQGGEDMADVILDVKENLRNKISVGGDQEIENDKEYFFAVGQLVSFFLSQSKSKKKPLSLANPFINAKKDEMIKEKLKALFKKYNYDLKGNIFRFRNLYSMVAGYEVNNKINDDMIIAGYLHSNLLFEKSNKENQDNNGEGEE</sequence>
<dbReference type="RefSeq" id="WP_211141404.1">
    <property type="nucleotide sequence ID" value="NZ_JAEEGB010000005.1"/>
</dbReference>
<proteinExistence type="predicted"/>
<reference evidence="1" key="1">
    <citation type="submission" date="2020-12" db="EMBL/GenBank/DDBJ databases">
        <title>Clostridium thailandense sp. nov., a novel acetogenic bacterium isolated from peat land soil in Thailand.</title>
        <authorList>
            <person name="Chaikitkaew S."/>
            <person name="Birkeland N.K."/>
        </authorList>
    </citation>
    <scope>NUCLEOTIDE SEQUENCE</scope>
    <source>
        <strain evidence="1">DSM 17425</strain>
    </source>
</reference>
<protein>
    <submittedName>
        <fullName evidence="1">Type I-B CRISPR-associated protein Cas8b/Csh1</fullName>
    </submittedName>
</protein>
<dbReference type="AlphaFoldDB" id="A0A934HPD2"/>
<name>A0A934HPD2_9CLOT</name>
<dbReference type="EMBL" id="JAEEGB010000005">
    <property type="protein sequence ID" value="MBI6871971.1"/>
    <property type="molecule type" value="Genomic_DNA"/>
</dbReference>